<evidence type="ECO:0000313" key="2">
    <source>
        <dbReference type="Proteomes" id="UP000004110"/>
    </source>
</evidence>
<sequence length="34" mass="3815">MSFRALPEFFVRGISSLMKESGVDSSSLFLYSLI</sequence>
<dbReference type="AlphaFoldDB" id="A0ABC9NCP6"/>
<comment type="caution">
    <text evidence="1">The sequence shown here is derived from an EMBL/GenBank/DDBJ whole genome shotgun (WGS) entry which is preliminary data.</text>
</comment>
<gene>
    <name evidence="1" type="ORF">BACUNI_02310</name>
</gene>
<evidence type="ECO:0000313" key="1">
    <source>
        <dbReference type="EMBL" id="EDO54302.1"/>
    </source>
</evidence>
<keyword evidence="2" id="KW-1185">Reference proteome</keyword>
<accession>A0ABC9NCP6</accession>
<name>A0ABC9NCP6_BACUC</name>
<reference evidence="1" key="1">
    <citation type="submission" date="2007-06" db="EMBL/GenBank/DDBJ databases">
        <authorList>
            <person name="Fulton L."/>
            <person name="Clifton S."/>
            <person name="Fulton B."/>
            <person name="Xu J."/>
            <person name="Minx P."/>
            <person name="Pepin K.H."/>
            <person name="Johnson M."/>
            <person name="Thiruvilangam P."/>
            <person name="Bhonagiri V."/>
            <person name="Nash W.E."/>
            <person name="Mardis E.R."/>
            <person name="Wilson R.K."/>
        </authorList>
    </citation>
    <scope>NUCLEOTIDE SEQUENCE [LARGE SCALE GENOMIC DNA]</scope>
    <source>
        <strain evidence="1">ATCC 8492</strain>
    </source>
</reference>
<reference evidence="1" key="2">
    <citation type="submission" date="2013-11" db="EMBL/GenBank/DDBJ databases">
        <title>Draft genome sequence of Bacteroides uniformis (ATCC 8492).</title>
        <authorList>
            <person name="Sudarsanam P."/>
            <person name="Ley R."/>
            <person name="Guruge J."/>
            <person name="Turnbaugh P.J."/>
            <person name="Mahowald M."/>
            <person name="Liep D."/>
            <person name="Gordon J."/>
        </authorList>
    </citation>
    <scope>NUCLEOTIDE SEQUENCE</scope>
    <source>
        <strain evidence="1">ATCC 8492</strain>
    </source>
</reference>
<organism evidence="1 2">
    <name type="scientific">Bacteroides uniformis (strain ATCC 8492 / DSM 6597 / CCUG 4942 / CIP 103695 / JCM 5828 / KCTC 5204 / NCTC 13054 / VPI 0061)</name>
    <dbReference type="NCBI Taxonomy" id="411479"/>
    <lineage>
        <taxon>Bacteria</taxon>
        <taxon>Pseudomonadati</taxon>
        <taxon>Bacteroidota</taxon>
        <taxon>Bacteroidia</taxon>
        <taxon>Bacteroidales</taxon>
        <taxon>Bacteroidaceae</taxon>
        <taxon>Bacteroides</taxon>
    </lineage>
</organism>
<dbReference type="Proteomes" id="UP000004110">
    <property type="component" value="Unassembled WGS sequence"/>
</dbReference>
<proteinExistence type="predicted"/>
<dbReference type="EMBL" id="AAYH02000043">
    <property type="protein sequence ID" value="EDO54302.1"/>
    <property type="molecule type" value="Genomic_DNA"/>
</dbReference>
<protein>
    <submittedName>
        <fullName evidence="1">Uncharacterized protein</fullName>
    </submittedName>
</protein>